<sequence length="250" mass="27187">ARDPGHQVLDRTDRARQRRREDRHGGPGLPRRRDPAAAVHHREHRDARDERELRPGRGGRRHRRRGDGPLRQGQGEERTQRRHRRSHLAGGGAADLHLLRLGVRRRADRRGDGDRHGRARHVRPHHGPGHDPLGGAAGGRQGAPGGRTGAAPEVGRDGAGERHGPGLEGAGRGAPRAGHRGELCGVGRRTGDHRAGARGRPQRGACGRRQDRHAGREGAAGQGDRDRAADRLGRGPQGADRGRRRQRGPL</sequence>
<evidence type="ECO:0000313" key="2">
    <source>
        <dbReference type="EMBL" id="CAA9363633.1"/>
    </source>
</evidence>
<feature type="compositionally biased region" description="Gly residues" evidence="1">
    <location>
        <begin position="135"/>
        <end position="148"/>
    </location>
</feature>
<protein>
    <submittedName>
        <fullName evidence="2">Putative conserved domain protein</fullName>
    </submittedName>
</protein>
<accession>A0A6J4MQI1</accession>
<feature type="compositionally biased region" description="Basic and acidic residues" evidence="1">
    <location>
        <begin position="223"/>
        <end position="233"/>
    </location>
</feature>
<feature type="non-terminal residue" evidence="2">
    <location>
        <position position="250"/>
    </location>
</feature>
<reference evidence="2" key="1">
    <citation type="submission" date="2020-02" db="EMBL/GenBank/DDBJ databases">
        <authorList>
            <person name="Meier V. D."/>
        </authorList>
    </citation>
    <scope>NUCLEOTIDE SEQUENCE</scope>
    <source>
        <strain evidence="2">AVDCRST_MAG47</strain>
    </source>
</reference>
<feature type="compositionally biased region" description="Basic and acidic residues" evidence="1">
    <location>
        <begin position="1"/>
        <end position="35"/>
    </location>
</feature>
<feature type="compositionally biased region" description="Basic residues" evidence="1">
    <location>
        <begin position="117"/>
        <end position="127"/>
    </location>
</feature>
<organism evidence="2">
    <name type="scientific">uncultured Nocardioidaceae bacterium</name>
    <dbReference type="NCBI Taxonomy" id="253824"/>
    <lineage>
        <taxon>Bacteria</taxon>
        <taxon>Bacillati</taxon>
        <taxon>Actinomycetota</taxon>
        <taxon>Actinomycetes</taxon>
        <taxon>Propionibacteriales</taxon>
        <taxon>Nocardioidaceae</taxon>
        <taxon>environmental samples</taxon>
    </lineage>
</organism>
<feature type="compositionally biased region" description="Basic and acidic residues" evidence="1">
    <location>
        <begin position="154"/>
        <end position="165"/>
    </location>
</feature>
<gene>
    <name evidence="2" type="ORF">AVDCRST_MAG47-386</name>
</gene>
<feature type="compositionally biased region" description="Basic and acidic residues" evidence="1">
    <location>
        <begin position="44"/>
        <end position="55"/>
    </location>
</feature>
<dbReference type="AlphaFoldDB" id="A0A6J4MQI1"/>
<feature type="region of interest" description="Disordered" evidence="1">
    <location>
        <begin position="1"/>
        <end position="250"/>
    </location>
</feature>
<proteinExistence type="predicted"/>
<name>A0A6J4MQI1_9ACTN</name>
<feature type="non-terminal residue" evidence="2">
    <location>
        <position position="1"/>
    </location>
</feature>
<evidence type="ECO:0000256" key="1">
    <source>
        <dbReference type="SAM" id="MobiDB-lite"/>
    </source>
</evidence>
<dbReference type="EMBL" id="CADCUK010000025">
    <property type="protein sequence ID" value="CAA9363633.1"/>
    <property type="molecule type" value="Genomic_DNA"/>
</dbReference>